<gene>
    <name evidence="7" type="ORF">GCM10023320_55770</name>
</gene>
<evidence type="ECO:0000256" key="3">
    <source>
        <dbReference type="ARBA" id="ARBA00022801"/>
    </source>
</evidence>
<protein>
    <submittedName>
        <fullName evidence="7">M67 family metallopeptidase</fullName>
    </submittedName>
</protein>
<name>A0ABP9NS77_9PSEU</name>
<dbReference type="InterPro" id="IPR028090">
    <property type="entry name" value="JAB_dom_prok"/>
</dbReference>
<organism evidence="7 8">
    <name type="scientific">Pseudonocardia adelaidensis</name>
    <dbReference type="NCBI Taxonomy" id="648754"/>
    <lineage>
        <taxon>Bacteria</taxon>
        <taxon>Bacillati</taxon>
        <taxon>Actinomycetota</taxon>
        <taxon>Actinomycetes</taxon>
        <taxon>Pseudonocardiales</taxon>
        <taxon>Pseudonocardiaceae</taxon>
        <taxon>Pseudonocardia</taxon>
    </lineage>
</organism>
<dbReference type="Gene3D" id="3.40.140.10">
    <property type="entry name" value="Cytidine Deaminase, domain 2"/>
    <property type="match status" value="1"/>
</dbReference>
<feature type="domain" description="MPN" evidence="6">
    <location>
        <begin position="15"/>
        <end position="179"/>
    </location>
</feature>
<evidence type="ECO:0000256" key="5">
    <source>
        <dbReference type="ARBA" id="ARBA00023049"/>
    </source>
</evidence>
<dbReference type="PANTHER" id="PTHR34858">
    <property type="entry name" value="CYSO-CYSTEINE PEPTIDASE"/>
    <property type="match status" value="1"/>
</dbReference>
<comment type="caution">
    <text evidence="7">The sequence shown here is derived from an EMBL/GenBank/DDBJ whole genome shotgun (WGS) entry which is preliminary data.</text>
</comment>
<evidence type="ECO:0000313" key="8">
    <source>
        <dbReference type="Proteomes" id="UP001500804"/>
    </source>
</evidence>
<dbReference type="Pfam" id="PF14464">
    <property type="entry name" value="Prok-JAB"/>
    <property type="match status" value="1"/>
</dbReference>
<keyword evidence="3" id="KW-0378">Hydrolase</keyword>
<reference evidence="8" key="1">
    <citation type="journal article" date="2019" name="Int. J. Syst. Evol. Microbiol.">
        <title>The Global Catalogue of Microorganisms (GCM) 10K type strain sequencing project: providing services to taxonomists for standard genome sequencing and annotation.</title>
        <authorList>
            <consortium name="The Broad Institute Genomics Platform"/>
            <consortium name="The Broad Institute Genome Sequencing Center for Infectious Disease"/>
            <person name="Wu L."/>
            <person name="Ma J."/>
        </authorList>
    </citation>
    <scope>NUCLEOTIDE SEQUENCE [LARGE SCALE GENOMIC DNA]</scope>
    <source>
        <strain evidence="8">JCM 18302</strain>
    </source>
</reference>
<proteinExistence type="predicted"/>
<dbReference type="InterPro" id="IPR051929">
    <property type="entry name" value="VirAsm_ModProt"/>
</dbReference>
<keyword evidence="4" id="KW-0862">Zinc</keyword>
<dbReference type="PANTHER" id="PTHR34858:SF1">
    <property type="entry name" value="CYSO-CYSTEINE PEPTIDASE"/>
    <property type="match status" value="1"/>
</dbReference>
<evidence type="ECO:0000256" key="2">
    <source>
        <dbReference type="ARBA" id="ARBA00022723"/>
    </source>
</evidence>
<dbReference type="EMBL" id="BAABJO010000024">
    <property type="protein sequence ID" value="GAA5131909.1"/>
    <property type="molecule type" value="Genomic_DNA"/>
</dbReference>
<evidence type="ECO:0000259" key="6">
    <source>
        <dbReference type="PROSITE" id="PS50249"/>
    </source>
</evidence>
<dbReference type="InterPro" id="IPR037518">
    <property type="entry name" value="MPN"/>
</dbReference>
<dbReference type="SMART" id="SM00232">
    <property type="entry name" value="JAB_MPN"/>
    <property type="match status" value="1"/>
</dbReference>
<evidence type="ECO:0000256" key="1">
    <source>
        <dbReference type="ARBA" id="ARBA00022670"/>
    </source>
</evidence>
<dbReference type="SUPFAM" id="SSF102712">
    <property type="entry name" value="JAB1/MPN domain"/>
    <property type="match status" value="1"/>
</dbReference>
<keyword evidence="2" id="KW-0479">Metal-binding</keyword>
<evidence type="ECO:0000313" key="7">
    <source>
        <dbReference type="EMBL" id="GAA5131909.1"/>
    </source>
</evidence>
<dbReference type="InterPro" id="IPR000555">
    <property type="entry name" value="JAMM/MPN+_dom"/>
</dbReference>
<dbReference type="PROSITE" id="PS50249">
    <property type="entry name" value="MPN"/>
    <property type="match status" value="1"/>
</dbReference>
<keyword evidence="1" id="KW-0645">Protease</keyword>
<accession>A0ABP9NS77</accession>
<dbReference type="CDD" id="cd08070">
    <property type="entry name" value="MPN_like"/>
    <property type="match status" value="1"/>
</dbReference>
<keyword evidence="5" id="KW-0482">Metalloprotease</keyword>
<sequence length="205" mass="23045">MCVRADAERTLDVVLVIRADLVEHIMAHAREEHPHEACGMIAGAEGDERPERLIRMLNAAKPSGDESADEQERAMRSVLLGDAHAEYQGEQRSSTTYYTFDTKQRLRVQREMDARDEWPVVIYHSHTRSPAYPSQVDIDLASGPASDPRIHYVIVSTRDEASPTVGGYEFRSFRIVNGVVTEEDVEVVESYMFSHTGADDVPDRA</sequence>
<dbReference type="Proteomes" id="UP001500804">
    <property type="component" value="Unassembled WGS sequence"/>
</dbReference>
<keyword evidence="8" id="KW-1185">Reference proteome</keyword>
<evidence type="ECO:0000256" key="4">
    <source>
        <dbReference type="ARBA" id="ARBA00022833"/>
    </source>
</evidence>